<gene>
    <name evidence="2" type="ORF">HJG60_012146</name>
</gene>
<proteinExistence type="predicted"/>
<sequence>MGLPPGGLPWRVTVPAAGPAEALSPGVLIGRAEVCAGCYNEAPQAGPACEPQHFPSRRSPGRSPRSVPSVAQPGCFQRLGMRSLSCNEEAQFLDVDASPPPCRIGVVPHACGFGRQPSLFQVLLVALPPPPAGPTRLTESLRGVLAASLVTGELQAPRSAQPSDTCPAAA</sequence>
<dbReference type="EMBL" id="JABVXQ010000008">
    <property type="protein sequence ID" value="KAF6095179.1"/>
    <property type="molecule type" value="Genomic_DNA"/>
</dbReference>
<name>A0A834DWS4_9CHIR</name>
<evidence type="ECO:0000313" key="2">
    <source>
        <dbReference type="EMBL" id="KAF6095179.1"/>
    </source>
</evidence>
<organism evidence="2 3">
    <name type="scientific">Phyllostomus discolor</name>
    <name type="common">pale spear-nosed bat</name>
    <dbReference type="NCBI Taxonomy" id="89673"/>
    <lineage>
        <taxon>Eukaryota</taxon>
        <taxon>Metazoa</taxon>
        <taxon>Chordata</taxon>
        <taxon>Craniata</taxon>
        <taxon>Vertebrata</taxon>
        <taxon>Euteleostomi</taxon>
        <taxon>Mammalia</taxon>
        <taxon>Eutheria</taxon>
        <taxon>Laurasiatheria</taxon>
        <taxon>Chiroptera</taxon>
        <taxon>Yangochiroptera</taxon>
        <taxon>Phyllostomidae</taxon>
        <taxon>Phyllostominae</taxon>
        <taxon>Phyllostomus</taxon>
    </lineage>
</organism>
<evidence type="ECO:0000313" key="3">
    <source>
        <dbReference type="Proteomes" id="UP000664940"/>
    </source>
</evidence>
<dbReference type="Proteomes" id="UP000664940">
    <property type="component" value="Unassembled WGS sequence"/>
</dbReference>
<reference evidence="2 3" key="1">
    <citation type="journal article" date="2020" name="Nature">
        <title>Six reference-quality genomes reveal evolution of bat adaptations.</title>
        <authorList>
            <person name="Jebb D."/>
            <person name="Huang Z."/>
            <person name="Pippel M."/>
            <person name="Hughes G.M."/>
            <person name="Lavrichenko K."/>
            <person name="Devanna P."/>
            <person name="Winkler S."/>
            <person name="Jermiin L.S."/>
            <person name="Skirmuntt E.C."/>
            <person name="Katzourakis A."/>
            <person name="Burkitt-Gray L."/>
            <person name="Ray D.A."/>
            <person name="Sullivan K.A.M."/>
            <person name="Roscito J.G."/>
            <person name="Kirilenko B.M."/>
            <person name="Davalos L.M."/>
            <person name="Corthals A.P."/>
            <person name="Power M.L."/>
            <person name="Jones G."/>
            <person name="Ransome R.D."/>
            <person name="Dechmann D.K.N."/>
            <person name="Locatelli A.G."/>
            <person name="Puechmaille S.J."/>
            <person name="Fedrigo O."/>
            <person name="Jarvis E.D."/>
            <person name="Hiller M."/>
            <person name="Vernes S.C."/>
            <person name="Myers E.W."/>
            <person name="Teeling E.C."/>
        </authorList>
    </citation>
    <scope>NUCLEOTIDE SEQUENCE [LARGE SCALE GENOMIC DNA]</scope>
    <source>
        <strain evidence="2">Bat1K_MPI-CBG_1</strain>
    </source>
</reference>
<accession>A0A834DWS4</accession>
<feature type="region of interest" description="Disordered" evidence="1">
    <location>
        <begin position="46"/>
        <end position="70"/>
    </location>
</feature>
<evidence type="ECO:0000256" key="1">
    <source>
        <dbReference type="SAM" id="MobiDB-lite"/>
    </source>
</evidence>
<feature type="compositionally biased region" description="Low complexity" evidence="1">
    <location>
        <begin position="61"/>
        <end position="70"/>
    </location>
</feature>
<comment type="caution">
    <text evidence="2">The sequence shown here is derived from an EMBL/GenBank/DDBJ whole genome shotgun (WGS) entry which is preliminary data.</text>
</comment>
<dbReference type="AlphaFoldDB" id="A0A834DWS4"/>
<protein>
    <submittedName>
        <fullName evidence="2">Uncharacterized protein</fullName>
    </submittedName>
</protein>